<dbReference type="AlphaFoldDB" id="A0A9W9W6J0"/>
<gene>
    <name evidence="2" type="ORF">N7509_004241</name>
</gene>
<dbReference type="RefSeq" id="XP_056491612.1">
    <property type="nucleotide sequence ID" value="XM_056628878.1"/>
</dbReference>
<sequence length="248" mass="26874">MDNNFQQAAQYGGNITTNDDNTITRSNLRNCAVTSSYVKRSTFDDCVLVQVGSASRATGKKSHFHSVTSVKRSEVTESTLLEKSSAHRSTIKTSTVRDASTITTSTVTGSTISHSQLRRAKVKNCDVEDCIISRSSFEGMVLKYGVWKRGQLIGKVGDKEPVAIRKDDPRLTVGITCLYVISLSGANVCRLQSSRDAGPSSNITAIPELDSKSKGPLPVHDLDRIDSAESAESEDSDLSEDLPPPYKV</sequence>
<evidence type="ECO:0000313" key="3">
    <source>
        <dbReference type="Proteomes" id="UP001147747"/>
    </source>
</evidence>
<evidence type="ECO:0000256" key="1">
    <source>
        <dbReference type="SAM" id="MobiDB-lite"/>
    </source>
</evidence>
<feature type="compositionally biased region" description="Polar residues" evidence="1">
    <location>
        <begin position="194"/>
        <end position="204"/>
    </location>
</feature>
<protein>
    <submittedName>
        <fullName evidence="2">Uncharacterized protein</fullName>
    </submittedName>
</protein>
<keyword evidence="3" id="KW-1185">Reference proteome</keyword>
<name>A0A9W9W6J0_9EURO</name>
<dbReference type="Proteomes" id="UP001147747">
    <property type="component" value="Unassembled WGS sequence"/>
</dbReference>
<dbReference type="SUPFAM" id="SSF141571">
    <property type="entry name" value="Pentapeptide repeat-like"/>
    <property type="match status" value="1"/>
</dbReference>
<dbReference type="EMBL" id="JAPZBU010000005">
    <property type="protein sequence ID" value="KAJ5404370.1"/>
    <property type="molecule type" value="Genomic_DNA"/>
</dbReference>
<evidence type="ECO:0000313" key="2">
    <source>
        <dbReference type="EMBL" id="KAJ5404370.1"/>
    </source>
</evidence>
<proteinExistence type="predicted"/>
<feature type="compositionally biased region" description="Acidic residues" evidence="1">
    <location>
        <begin position="229"/>
        <end position="240"/>
    </location>
</feature>
<organism evidence="2 3">
    <name type="scientific">Penicillium cosmopolitanum</name>
    <dbReference type="NCBI Taxonomy" id="1131564"/>
    <lineage>
        <taxon>Eukaryota</taxon>
        <taxon>Fungi</taxon>
        <taxon>Dikarya</taxon>
        <taxon>Ascomycota</taxon>
        <taxon>Pezizomycotina</taxon>
        <taxon>Eurotiomycetes</taxon>
        <taxon>Eurotiomycetidae</taxon>
        <taxon>Eurotiales</taxon>
        <taxon>Aspergillaceae</taxon>
        <taxon>Penicillium</taxon>
    </lineage>
</organism>
<dbReference type="GeneID" id="81367858"/>
<dbReference type="OrthoDB" id="4187970at2759"/>
<reference evidence="2" key="2">
    <citation type="journal article" date="2023" name="IMA Fungus">
        <title>Comparative genomic study of the Penicillium genus elucidates a diverse pangenome and 15 lateral gene transfer events.</title>
        <authorList>
            <person name="Petersen C."/>
            <person name="Sorensen T."/>
            <person name="Nielsen M.R."/>
            <person name="Sondergaard T.E."/>
            <person name="Sorensen J.L."/>
            <person name="Fitzpatrick D.A."/>
            <person name="Frisvad J.C."/>
            <person name="Nielsen K.L."/>
        </authorList>
    </citation>
    <scope>NUCLEOTIDE SEQUENCE</scope>
    <source>
        <strain evidence="2">IBT 29677</strain>
    </source>
</reference>
<comment type="caution">
    <text evidence="2">The sequence shown here is derived from an EMBL/GenBank/DDBJ whole genome shotgun (WGS) entry which is preliminary data.</text>
</comment>
<dbReference type="Gene3D" id="2.160.20.80">
    <property type="entry name" value="E3 ubiquitin-protein ligase SopA"/>
    <property type="match status" value="1"/>
</dbReference>
<feature type="region of interest" description="Disordered" evidence="1">
    <location>
        <begin position="194"/>
        <end position="248"/>
    </location>
</feature>
<reference evidence="2" key="1">
    <citation type="submission" date="2022-12" db="EMBL/GenBank/DDBJ databases">
        <authorList>
            <person name="Petersen C."/>
        </authorList>
    </citation>
    <scope>NUCLEOTIDE SEQUENCE</scope>
    <source>
        <strain evidence="2">IBT 29677</strain>
    </source>
</reference>
<accession>A0A9W9W6J0</accession>